<dbReference type="GO" id="GO:0016887">
    <property type="term" value="F:ATP hydrolysis activity"/>
    <property type="evidence" value="ECO:0007669"/>
    <property type="project" value="InterPro"/>
</dbReference>
<accession>A0A9D1T6W3</accession>
<name>A0A9D1T6W3_9FIRM</name>
<protein>
    <submittedName>
        <fullName evidence="2">AAA family ATPase</fullName>
    </submittedName>
</protein>
<dbReference type="Proteomes" id="UP000886723">
    <property type="component" value="Unassembled WGS sequence"/>
</dbReference>
<dbReference type="InterPro" id="IPR003959">
    <property type="entry name" value="ATPase_AAA_core"/>
</dbReference>
<dbReference type="SUPFAM" id="SSF52540">
    <property type="entry name" value="P-loop containing nucleoside triphosphate hydrolases"/>
    <property type="match status" value="1"/>
</dbReference>
<dbReference type="GO" id="GO:0005524">
    <property type="term" value="F:ATP binding"/>
    <property type="evidence" value="ECO:0007669"/>
    <property type="project" value="InterPro"/>
</dbReference>
<dbReference type="AlphaFoldDB" id="A0A9D1T6W3"/>
<dbReference type="CDD" id="cd00009">
    <property type="entry name" value="AAA"/>
    <property type="match status" value="1"/>
</dbReference>
<proteinExistence type="predicted"/>
<evidence type="ECO:0000313" key="3">
    <source>
        <dbReference type="Proteomes" id="UP000886723"/>
    </source>
</evidence>
<comment type="caution">
    <text evidence="2">The sequence shown here is derived from an EMBL/GenBank/DDBJ whole genome shotgun (WGS) entry which is preliminary data.</text>
</comment>
<reference evidence="2" key="2">
    <citation type="journal article" date="2021" name="PeerJ">
        <title>Extensive microbial diversity within the chicken gut microbiome revealed by metagenomics and culture.</title>
        <authorList>
            <person name="Gilroy R."/>
            <person name="Ravi A."/>
            <person name="Getino M."/>
            <person name="Pursley I."/>
            <person name="Horton D.L."/>
            <person name="Alikhan N.F."/>
            <person name="Baker D."/>
            <person name="Gharbi K."/>
            <person name="Hall N."/>
            <person name="Watson M."/>
            <person name="Adriaenssens E.M."/>
            <person name="Foster-Nyarko E."/>
            <person name="Jarju S."/>
            <person name="Secka A."/>
            <person name="Antonio M."/>
            <person name="Oren A."/>
            <person name="Chaudhuri R.R."/>
            <person name="La Ragione R."/>
            <person name="Hildebrand F."/>
            <person name="Pallen M.J."/>
        </authorList>
    </citation>
    <scope>NUCLEOTIDE SEQUENCE</scope>
    <source>
        <strain evidence="2">ChiBcec2-4451</strain>
    </source>
</reference>
<evidence type="ECO:0000313" key="2">
    <source>
        <dbReference type="EMBL" id="HIV13782.1"/>
    </source>
</evidence>
<evidence type="ECO:0000259" key="1">
    <source>
        <dbReference type="SMART" id="SM00382"/>
    </source>
</evidence>
<dbReference type="SMART" id="SM00382">
    <property type="entry name" value="AAA"/>
    <property type="match status" value="1"/>
</dbReference>
<dbReference type="EMBL" id="DVON01000248">
    <property type="protein sequence ID" value="HIV13782.1"/>
    <property type="molecule type" value="Genomic_DNA"/>
</dbReference>
<dbReference type="InterPro" id="IPR027417">
    <property type="entry name" value="P-loop_NTPase"/>
</dbReference>
<sequence>MNIQEAKQTVIDTVRAYTARDEQGNYRIPPVRQRPILLMGPPGIGKTAVVEQAARECGVGLVSYTITHHTRQSAVGLPMVEHRTYGGREYTVTEYTLSEILASVYRCMEETGCREGILFIDEINCVSETLAPTMLQFLQGKTFGNHPVPRGWIIAAAGNPPEYNQSVREFDVVTLDRVKYISVDIDYEAWKGYAVRQRIHGAIRAYLEGKPQNFYRMEQTPDHREFVTARGWEDLSMILREYEELGIAVDEGLVGQYLQCPQIAGDFFGFYQMYQSCWQRFGGALERILEGDAEDGKSPAGGNDENSFPADVQLSVVNLLISSVLDDVERWRQLQENQEKCLSETRRLLEMKKEDFPAAMEEFLENRERAFSIRDEAGLMTEEERRTEAFCNRWMRGMFWELKAQGITGWEEARAHLFRILEEERENTDRMGRNAADKAGRVILWLEENFPGGLACMAALEAFSASGNCMRLIAQYGCLPFEQRCQRLMIRDRERSLQKEIRRLQNP</sequence>
<gene>
    <name evidence="2" type="ORF">IAA63_11670</name>
</gene>
<reference evidence="2" key="1">
    <citation type="submission" date="2020-10" db="EMBL/GenBank/DDBJ databases">
        <authorList>
            <person name="Gilroy R."/>
        </authorList>
    </citation>
    <scope>NUCLEOTIDE SEQUENCE</scope>
    <source>
        <strain evidence="2">ChiBcec2-4451</strain>
    </source>
</reference>
<dbReference type="Gene3D" id="3.40.50.300">
    <property type="entry name" value="P-loop containing nucleotide triphosphate hydrolases"/>
    <property type="match status" value="1"/>
</dbReference>
<dbReference type="InterPro" id="IPR003593">
    <property type="entry name" value="AAA+_ATPase"/>
</dbReference>
<organism evidence="2 3">
    <name type="scientific">Candidatus Pullilachnospira stercoravium</name>
    <dbReference type="NCBI Taxonomy" id="2840913"/>
    <lineage>
        <taxon>Bacteria</taxon>
        <taxon>Bacillati</taxon>
        <taxon>Bacillota</taxon>
        <taxon>Clostridia</taxon>
        <taxon>Lachnospirales</taxon>
        <taxon>Lachnospiraceae</taxon>
        <taxon>Lachnospiraceae incertae sedis</taxon>
        <taxon>Candidatus Pullilachnospira</taxon>
    </lineage>
</organism>
<dbReference type="Pfam" id="PF00004">
    <property type="entry name" value="AAA"/>
    <property type="match status" value="1"/>
</dbReference>
<feature type="domain" description="AAA+ ATPase" evidence="1">
    <location>
        <begin position="32"/>
        <end position="186"/>
    </location>
</feature>